<organism evidence="2 3">
    <name type="scientific">Phytophthora fragariae</name>
    <dbReference type="NCBI Taxonomy" id="53985"/>
    <lineage>
        <taxon>Eukaryota</taxon>
        <taxon>Sar</taxon>
        <taxon>Stramenopiles</taxon>
        <taxon>Oomycota</taxon>
        <taxon>Peronosporomycetes</taxon>
        <taxon>Peronosporales</taxon>
        <taxon>Peronosporaceae</taxon>
        <taxon>Phytophthora</taxon>
    </lineage>
</organism>
<name>A0A6A4CQA6_9STRA</name>
<dbReference type="AlphaFoldDB" id="A0A6A4CQA6"/>
<reference evidence="2 3" key="1">
    <citation type="submission" date="2018-08" db="EMBL/GenBank/DDBJ databases">
        <title>Genomic investigation of the strawberry pathogen Phytophthora fragariae indicates pathogenicity is determined by transcriptional variation in three key races.</title>
        <authorList>
            <person name="Adams T.M."/>
            <person name="Armitage A.D."/>
            <person name="Sobczyk M.K."/>
            <person name="Bates H.J."/>
            <person name="Dunwell J.M."/>
            <person name="Nellist C.F."/>
            <person name="Harrison R.J."/>
        </authorList>
    </citation>
    <scope>NUCLEOTIDE SEQUENCE [LARGE SCALE GENOMIC DNA]</scope>
    <source>
        <strain evidence="2 3">A4</strain>
    </source>
</reference>
<accession>A0A6A4CQA6</accession>
<evidence type="ECO:0000313" key="3">
    <source>
        <dbReference type="Proteomes" id="UP000437068"/>
    </source>
</evidence>
<feature type="compositionally biased region" description="Low complexity" evidence="1">
    <location>
        <begin position="36"/>
        <end position="47"/>
    </location>
</feature>
<comment type="caution">
    <text evidence="2">The sequence shown here is derived from an EMBL/GenBank/DDBJ whole genome shotgun (WGS) entry which is preliminary data.</text>
</comment>
<feature type="region of interest" description="Disordered" evidence="1">
    <location>
        <begin position="94"/>
        <end position="116"/>
    </location>
</feature>
<gene>
    <name evidence="2" type="ORF">PF001_g17604</name>
</gene>
<proteinExistence type="predicted"/>
<feature type="region of interest" description="Disordered" evidence="1">
    <location>
        <begin position="365"/>
        <end position="391"/>
    </location>
</feature>
<dbReference type="EMBL" id="QXGE01001287">
    <property type="protein sequence ID" value="KAE9294830.1"/>
    <property type="molecule type" value="Genomic_DNA"/>
</dbReference>
<dbReference type="Proteomes" id="UP000437068">
    <property type="component" value="Unassembled WGS sequence"/>
</dbReference>
<feature type="region of interest" description="Disordered" evidence="1">
    <location>
        <begin position="25"/>
        <end position="82"/>
    </location>
</feature>
<protein>
    <submittedName>
        <fullName evidence="2">Uncharacterized protein</fullName>
    </submittedName>
</protein>
<evidence type="ECO:0000256" key="1">
    <source>
        <dbReference type="SAM" id="MobiDB-lite"/>
    </source>
</evidence>
<evidence type="ECO:0000313" key="2">
    <source>
        <dbReference type="EMBL" id="KAE9294830.1"/>
    </source>
</evidence>
<sequence length="433" mass="48109">MEQTPALSEMLEFFNDFLSEEHPEITASSAHGIKVAASPTPAGATPSNQEERNAHDSDEDGWEEGYTAGDVGEATGKKSLDDCQTNCRSLDIKGKPFRCETPGNARGSNRHQKRQKEELKYLKSRVRGLEDELRRVDEESHAKLGNSMWQRIAQQQSVARQQSLSENARLREELSEQIKFSKSLEKMIRKRSIFLAIENPASQPRRCRKLIPNTFNNELQAEVAKEFLRLHRVMAINGVAELTTDCHNSAAEVIWAFLSDASNLTKMGGMHREVETLEDSMLATTTFSFPVGERSAEIKATAAFKRTIESDFVCVNWVSDGECRAKRGTKNAFKVLEKGWTKIEALPGHDGGCILRTVTQLDPTISAPDDENTYSDQSSSPLTDPDDDGGIHSEEIGILSELVLGAYAKTTGRVYAEVQNVLMKQLLGRSKAT</sequence>